<keyword evidence="6 7" id="KW-0472">Membrane</keyword>
<evidence type="ECO:0000256" key="4">
    <source>
        <dbReference type="ARBA" id="ARBA00022692"/>
    </source>
</evidence>
<comment type="similarity">
    <text evidence="7">Belongs to the binding-protein-dependent transport system permease family.</text>
</comment>
<evidence type="ECO:0000256" key="3">
    <source>
        <dbReference type="ARBA" id="ARBA00022475"/>
    </source>
</evidence>
<dbReference type="PANTHER" id="PTHR30193">
    <property type="entry name" value="ABC TRANSPORTER PERMEASE PROTEIN"/>
    <property type="match status" value="1"/>
</dbReference>
<dbReference type="PROSITE" id="PS50928">
    <property type="entry name" value="ABC_TM1"/>
    <property type="match status" value="1"/>
</dbReference>
<accession>A7VU68</accession>
<dbReference type="InterPro" id="IPR000515">
    <property type="entry name" value="MetI-like"/>
</dbReference>
<protein>
    <submittedName>
        <fullName evidence="9">ABC transporter, permease protein</fullName>
    </submittedName>
    <submittedName>
        <fullName evidence="10">Sugar ABC transporter permease</fullName>
    </submittedName>
</protein>
<dbReference type="HOGENOM" id="CLU_016047_0_0_9"/>
<dbReference type="InterPro" id="IPR051393">
    <property type="entry name" value="ABC_transporter_permease"/>
</dbReference>
<organism evidence="9 11">
    <name type="scientific">[Clostridium] leptum DSM 753</name>
    <dbReference type="NCBI Taxonomy" id="428125"/>
    <lineage>
        <taxon>Bacteria</taxon>
        <taxon>Bacillati</taxon>
        <taxon>Bacillota</taxon>
        <taxon>Clostridia</taxon>
        <taxon>Eubacteriales</taxon>
        <taxon>Oscillospiraceae</taxon>
        <taxon>Oscillospiraceae incertae sedis</taxon>
    </lineage>
</organism>
<evidence type="ECO:0000256" key="6">
    <source>
        <dbReference type="ARBA" id="ARBA00023136"/>
    </source>
</evidence>
<evidence type="ECO:0000259" key="8">
    <source>
        <dbReference type="PROSITE" id="PS50928"/>
    </source>
</evidence>
<proteinExistence type="inferred from homology"/>
<keyword evidence="3" id="KW-1003">Cell membrane</keyword>
<dbReference type="OrthoDB" id="367897at2"/>
<keyword evidence="2 7" id="KW-0813">Transport</keyword>
<comment type="caution">
    <text evidence="9">The sequence shown here is derived from an EMBL/GenBank/DDBJ whole genome shotgun (WGS) entry which is preliminary data.</text>
</comment>
<comment type="subcellular location">
    <subcellularLocation>
        <location evidence="1 7">Cell membrane</location>
        <topology evidence="1 7">Multi-pass membrane protein</topology>
    </subcellularLocation>
</comment>
<evidence type="ECO:0000313" key="12">
    <source>
        <dbReference type="Proteomes" id="UP000220611"/>
    </source>
</evidence>
<reference evidence="9 11" key="2">
    <citation type="submission" date="2007-08" db="EMBL/GenBank/DDBJ databases">
        <authorList>
            <person name="Fulton L."/>
            <person name="Clifton S."/>
            <person name="Fulton B."/>
            <person name="Xu J."/>
            <person name="Minx P."/>
            <person name="Pepin K.H."/>
            <person name="Johnson M."/>
            <person name="Thiruvilangam P."/>
            <person name="Bhonagiri V."/>
            <person name="Nash W.E."/>
            <person name="Wang C."/>
            <person name="Mardis E.R."/>
            <person name="Wilson R.K."/>
        </authorList>
    </citation>
    <scope>NUCLEOTIDE SEQUENCE [LARGE SCALE GENOMIC DNA]</scope>
    <source>
        <strain evidence="9 11">DSM 753</strain>
    </source>
</reference>
<reference evidence="9 11" key="1">
    <citation type="submission" date="2007-08" db="EMBL/GenBank/DDBJ databases">
        <title>Draft genome sequence of Clostridium leptum (DSM 753).</title>
        <authorList>
            <person name="Sudarsanam P."/>
            <person name="Ley R."/>
            <person name="Guruge J."/>
            <person name="Turnbaugh P.J."/>
            <person name="Mahowald M."/>
            <person name="Liep D."/>
            <person name="Gordon J."/>
        </authorList>
    </citation>
    <scope>NUCLEOTIDE SEQUENCE [LARGE SCALE GENOMIC DNA]</scope>
    <source>
        <strain evidence="9 11">DSM 753</strain>
    </source>
</reference>
<dbReference type="PANTHER" id="PTHR30193:SF37">
    <property type="entry name" value="INNER MEMBRANE ABC TRANSPORTER PERMEASE PROTEIN YCJO"/>
    <property type="match status" value="1"/>
</dbReference>
<keyword evidence="12" id="KW-1185">Reference proteome</keyword>
<evidence type="ECO:0000256" key="7">
    <source>
        <dbReference type="RuleBase" id="RU363032"/>
    </source>
</evidence>
<dbReference type="SUPFAM" id="SSF161098">
    <property type="entry name" value="MetI-like"/>
    <property type="match status" value="1"/>
</dbReference>
<feature type="transmembrane region" description="Helical" evidence="7">
    <location>
        <begin position="237"/>
        <end position="257"/>
    </location>
</feature>
<evidence type="ECO:0000256" key="2">
    <source>
        <dbReference type="ARBA" id="ARBA00022448"/>
    </source>
</evidence>
<dbReference type="GO" id="GO:0005886">
    <property type="term" value="C:plasma membrane"/>
    <property type="evidence" value="ECO:0007669"/>
    <property type="project" value="UniProtKB-SubCell"/>
</dbReference>
<gene>
    <name evidence="10" type="ORF">CH238_10220</name>
    <name evidence="9" type="ORF">CLOLEP_02114</name>
</gene>
<evidence type="ECO:0000313" key="9">
    <source>
        <dbReference type="EMBL" id="EDO60518.1"/>
    </source>
</evidence>
<dbReference type="InterPro" id="IPR035906">
    <property type="entry name" value="MetI-like_sf"/>
</dbReference>
<evidence type="ECO:0000256" key="1">
    <source>
        <dbReference type="ARBA" id="ARBA00004651"/>
    </source>
</evidence>
<feature type="domain" description="ABC transmembrane type-1" evidence="8">
    <location>
        <begin position="73"/>
        <end position="287"/>
    </location>
</feature>
<dbReference type="CDD" id="cd06261">
    <property type="entry name" value="TM_PBP2"/>
    <property type="match status" value="1"/>
</dbReference>
<dbReference type="AlphaFoldDB" id="A7VU68"/>
<feature type="transmembrane region" description="Helical" evidence="7">
    <location>
        <begin position="111"/>
        <end position="131"/>
    </location>
</feature>
<keyword evidence="4 7" id="KW-0812">Transmembrane</keyword>
<evidence type="ECO:0000313" key="11">
    <source>
        <dbReference type="Proteomes" id="UP000003490"/>
    </source>
</evidence>
<feature type="transmembrane region" description="Helical" evidence="7">
    <location>
        <begin position="269"/>
        <end position="291"/>
    </location>
</feature>
<dbReference type="EMBL" id="NOXF01000007">
    <property type="protein sequence ID" value="PEQ24244.1"/>
    <property type="molecule type" value="Genomic_DNA"/>
</dbReference>
<evidence type="ECO:0000313" key="10">
    <source>
        <dbReference type="EMBL" id="PEQ24244.1"/>
    </source>
</evidence>
<name>A7VU68_9FIRM</name>
<feature type="transmembrane region" description="Helical" evidence="7">
    <location>
        <begin position="21"/>
        <end position="43"/>
    </location>
</feature>
<dbReference type="Proteomes" id="UP000003490">
    <property type="component" value="Unassembled WGS sequence"/>
</dbReference>
<dbReference type="eggNOG" id="COG1175">
    <property type="taxonomic scope" value="Bacteria"/>
</dbReference>
<dbReference type="GO" id="GO:0055085">
    <property type="term" value="P:transmembrane transport"/>
    <property type="evidence" value="ECO:0007669"/>
    <property type="project" value="InterPro"/>
</dbReference>
<dbReference type="Gene3D" id="1.10.3720.10">
    <property type="entry name" value="MetI-like"/>
    <property type="match status" value="1"/>
</dbReference>
<sequence>MKQNRLKRTLGDVAFSTFFSLPSVLLYIVFMILPLIFVIYLSFTQWTGAGDINFVGVANYQFLFNYSDFWQIMRNTGVLILLHVCFQIPLAALVAFLLFRTKQGFRFFRAVYFLPSIIAATVIGLMFSVLLNSDIGPINSILRSMGLNWMAKSWLSDPDIAMYTVTFIQVWQYIGYYMAIILAGMQSISDEVIESALIDGVNSRQLAWHIVFPQIKPVLEICFIFCLTGCLKSFEHAFITTWGGPGVASTTLALYMYKLAFSSSELGKGATIAVIIVIGALVLTRITGAVFKDSDQGGKNV</sequence>
<feature type="transmembrane region" description="Helical" evidence="7">
    <location>
        <begin position="160"/>
        <end position="185"/>
    </location>
</feature>
<evidence type="ECO:0000256" key="5">
    <source>
        <dbReference type="ARBA" id="ARBA00022989"/>
    </source>
</evidence>
<dbReference type="Proteomes" id="UP000220611">
    <property type="component" value="Unassembled WGS sequence"/>
</dbReference>
<dbReference type="EMBL" id="ABCB02000019">
    <property type="protein sequence ID" value="EDO60518.1"/>
    <property type="molecule type" value="Genomic_DNA"/>
</dbReference>
<dbReference type="Pfam" id="PF00528">
    <property type="entry name" value="BPD_transp_1"/>
    <property type="match status" value="1"/>
</dbReference>
<feature type="transmembrane region" description="Helical" evidence="7">
    <location>
        <begin position="78"/>
        <end position="99"/>
    </location>
</feature>
<reference evidence="10 12" key="3">
    <citation type="submission" date="2017-07" db="EMBL/GenBank/DDBJ databases">
        <title>Prevalence of linear plasmids in Cutibacterium (Propionibacterium) acnes isolates obtained from prostatic tissue.</title>
        <authorList>
            <person name="Davidsson S."/>
            <person name="Carlsson J."/>
            <person name="Molling P."/>
            <person name="Andren O."/>
            <person name="Andersson S.-O."/>
            <person name="Brzuszkiewicz E."/>
            <person name="Poehlein A."/>
            <person name="Al-Zeer M."/>
            <person name="Brinkmann V."/>
            <person name="Scavenius C."/>
            <person name="Nazipi S."/>
            <person name="Soderquist B."/>
            <person name="Bruggemann H."/>
        </authorList>
    </citation>
    <scope>NUCLEOTIDE SEQUENCE [LARGE SCALE GENOMIC DNA]</scope>
    <source>
        <strain evidence="10 12">DSM 753</strain>
    </source>
</reference>
<keyword evidence="5 7" id="KW-1133">Transmembrane helix</keyword>